<dbReference type="EMBL" id="FWEY01000013">
    <property type="protein sequence ID" value="SLM53145.1"/>
    <property type="molecule type" value="Genomic_DNA"/>
</dbReference>
<dbReference type="Proteomes" id="UP000195985">
    <property type="component" value="Unassembled WGS sequence"/>
</dbReference>
<reference evidence="2" key="1">
    <citation type="submission" date="2016-04" db="EMBL/GenBank/DDBJ databases">
        <authorList>
            <person name="Strepis N."/>
        </authorList>
    </citation>
    <scope>NUCLEOTIDE SEQUENCE [LARGE SCALE GENOMIC DNA]</scope>
</reference>
<keyword evidence="2" id="KW-1185">Reference proteome</keyword>
<evidence type="ECO:0000313" key="1">
    <source>
        <dbReference type="EMBL" id="SLM53145.1"/>
    </source>
</evidence>
<sequence length="63" mass="7206">MNHFLDTPFPFPTRAKVAIFQSAHLSVFQRAVKTNYKSYLEKPTTAPLPFIIDSCLLTTEKSF</sequence>
<name>A0A1W1IJN4_9LACT</name>
<protein>
    <submittedName>
        <fullName evidence="1">Uncharacterized protein</fullName>
    </submittedName>
</protein>
<organism evidence="1 2">
    <name type="scientific">Trichococcus pasteurii</name>
    <dbReference type="NCBI Taxonomy" id="43064"/>
    <lineage>
        <taxon>Bacteria</taxon>
        <taxon>Bacillati</taxon>
        <taxon>Bacillota</taxon>
        <taxon>Bacilli</taxon>
        <taxon>Lactobacillales</taxon>
        <taxon>Carnobacteriaceae</taxon>
        <taxon>Trichococcus</taxon>
    </lineage>
</organism>
<evidence type="ECO:0000313" key="2">
    <source>
        <dbReference type="Proteomes" id="UP000195985"/>
    </source>
</evidence>
<gene>
    <name evidence="1" type="ORF">TPAS_2872</name>
</gene>
<dbReference type="AlphaFoldDB" id="A0A1W1IJN4"/>
<proteinExistence type="predicted"/>
<accession>A0A1W1IJN4</accession>